<reference evidence="3" key="1">
    <citation type="submission" date="2017-11" db="EMBL/GenBank/DDBJ databases">
        <authorList>
            <person name="Watanabe M."/>
            <person name="Kojima H."/>
        </authorList>
    </citation>
    <scope>NUCLEOTIDE SEQUENCE [LARGE SCALE GENOMIC DNA]</scope>
    <source>
        <strain evidence="3">Tokyo 01</strain>
    </source>
</reference>
<reference evidence="3" key="2">
    <citation type="submission" date="2019-01" db="EMBL/GenBank/DDBJ databases">
        <title>Genome sequence of Desulfonema ishimotonii strain Tokyo 01.</title>
        <authorList>
            <person name="Fukui M."/>
        </authorList>
    </citation>
    <scope>NUCLEOTIDE SEQUENCE [LARGE SCALE GENOMIC DNA]</scope>
    <source>
        <strain evidence="3">Tokyo 01</strain>
    </source>
</reference>
<keyword evidence="1" id="KW-1133">Transmembrane helix</keyword>
<feature type="transmembrane region" description="Helical" evidence="1">
    <location>
        <begin position="13"/>
        <end position="32"/>
    </location>
</feature>
<evidence type="ECO:0000313" key="3">
    <source>
        <dbReference type="Proteomes" id="UP000288096"/>
    </source>
</evidence>
<dbReference type="EMBL" id="BEXT01000001">
    <property type="protein sequence ID" value="GBC62132.1"/>
    <property type="molecule type" value="Genomic_DNA"/>
</dbReference>
<organism evidence="2 3">
    <name type="scientific">Desulfonema ishimotonii</name>
    <dbReference type="NCBI Taxonomy" id="45657"/>
    <lineage>
        <taxon>Bacteria</taxon>
        <taxon>Pseudomonadati</taxon>
        <taxon>Thermodesulfobacteriota</taxon>
        <taxon>Desulfobacteria</taxon>
        <taxon>Desulfobacterales</taxon>
        <taxon>Desulfococcaceae</taxon>
        <taxon>Desulfonema</taxon>
    </lineage>
</organism>
<keyword evidence="1" id="KW-0812">Transmembrane</keyword>
<dbReference type="AlphaFoldDB" id="A0A401FYQ7"/>
<evidence type="ECO:0000256" key="1">
    <source>
        <dbReference type="SAM" id="Phobius"/>
    </source>
</evidence>
<dbReference type="Proteomes" id="UP000288096">
    <property type="component" value="Unassembled WGS sequence"/>
</dbReference>
<sequence length="250" mass="30064">MNKFQGDIDISTYMYWEIGLLLLSLDCVFPFWKRMSLRFHNCEAMMQIIRATERQRQRLDDWDDLSTYLEKLTPLFNMMFGKVTESEGQERCLHFQTWFQDFVENMMLPAWWETWQTLVVRIDDDQIPVIKKIGISEKKVVQLLEFSDQWGKITSAHEDEMEELYTCEELSDWDTEHIRRYQDGTPDISPIDYLSSYLSIIYFRSIWNEIIRLLSPEDMKLLNQWGQIITATQTSIPLEYAELPEEYFQK</sequence>
<keyword evidence="1" id="KW-0472">Membrane</keyword>
<name>A0A401FYQ7_9BACT</name>
<dbReference type="RefSeq" id="WP_124329331.1">
    <property type="nucleotide sequence ID" value="NZ_BEXT01000001.1"/>
</dbReference>
<protein>
    <submittedName>
        <fullName evidence="2">Uncharacterized protein</fullName>
    </submittedName>
</protein>
<keyword evidence="3" id="KW-1185">Reference proteome</keyword>
<accession>A0A401FYQ7</accession>
<proteinExistence type="predicted"/>
<dbReference type="OrthoDB" id="5504683at2"/>
<evidence type="ECO:0000313" key="2">
    <source>
        <dbReference type="EMBL" id="GBC62132.1"/>
    </source>
</evidence>
<comment type="caution">
    <text evidence="2">The sequence shown here is derived from an EMBL/GenBank/DDBJ whole genome shotgun (WGS) entry which is preliminary data.</text>
</comment>
<gene>
    <name evidence="2" type="ORF">DENIS_3095</name>
</gene>